<keyword evidence="3" id="KW-1185">Reference proteome</keyword>
<protein>
    <submittedName>
        <fullName evidence="2">Uncharacterized protein</fullName>
    </submittedName>
</protein>
<name>A0A1I3KAT6_9RHOB</name>
<dbReference type="AlphaFoldDB" id="A0A1I3KAT6"/>
<evidence type="ECO:0000256" key="1">
    <source>
        <dbReference type="SAM" id="SignalP"/>
    </source>
</evidence>
<feature type="chain" id="PRO_5011693231" evidence="1">
    <location>
        <begin position="26"/>
        <end position="124"/>
    </location>
</feature>
<dbReference type="EMBL" id="FORH01000001">
    <property type="protein sequence ID" value="SFI69593.1"/>
    <property type="molecule type" value="Genomic_DNA"/>
</dbReference>
<evidence type="ECO:0000313" key="3">
    <source>
        <dbReference type="Proteomes" id="UP000199630"/>
    </source>
</evidence>
<keyword evidence="1" id="KW-0732">Signal</keyword>
<dbReference type="RefSeq" id="WP_090057103.1">
    <property type="nucleotide sequence ID" value="NZ_FORH01000001.1"/>
</dbReference>
<proteinExistence type="predicted"/>
<evidence type="ECO:0000313" key="2">
    <source>
        <dbReference type="EMBL" id="SFI69593.1"/>
    </source>
</evidence>
<accession>A0A1I3KAT6</accession>
<dbReference type="OrthoDB" id="7876219at2"/>
<feature type="signal peptide" evidence="1">
    <location>
        <begin position="1"/>
        <end position="25"/>
    </location>
</feature>
<sequence length="124" mass="12776">MTSATLKTLTAAALIAVAAGSASYAATMDYNYIIPGHASDLKSVVDLDLVRASDAGTISIYDFSQGSQGAFLGSAAIHAGANENVKVEIMPTTARKVLIVLTENGKTTPVATSTLRHMQTMDAG</sequence>
<reference evidence="3" key="1">
    <citation type="submission" date="2016-10" db="EMBL/GenBank/DDBJ databases">
        <authorList>
            <person name="Varghese N."/>
            <person name="Submissions S."/>
        </authorList>
    </citation>
    <scope>NUCLEOTIDE SEQUENCE [LARGE SCALE GENOMIC DNA]</scope>
    <source>
        <strain evidence="3">DSM 26471</strain>
    </source>
</reference>
<dbReference type="Proteomes" id="UP000199630">
    <property type="component" value="Unassembled WGS sequence"/>
</dbReference>
<gene>
    <name evidence="2" type="ORF">SAMN04487991_0629</name>
</gene>
<organism evidence="2 3">
    <name type="scientific">Celeribacter neptunius</name>
    <dbReference type="NCBI Taxonomy" id="588602"/>
    <lineage>
        <taxon>Bacteria</taxon>
        <taxon>Pseudomonadati</taxon>
        <taxon>Pseudomonadota</taxon>
        <taxon>Alphaproteobacteria</taxon>
        <taxon>Rhodobacterales</taxon>
        <taxon>Roseobacteraceae</taxon>
        <taxon>Celeribacter</taxon>
    </lineage>
</organism>